<reference evidence="2" key="1">
    <citation type="submission" date="2018-06" db="EMBL/GenBank/DDBJ databases">
        <title>Draft genome sequence of Methanothermobacter thermautotrophicus Strain WHS, a thermophilic, hydrogenotrophic methanogen isolated from Washburn Hot Springs in Yellowstone National Park, USA.</title>
        <authorList>
            <person name="Mckay L.J."/>
            <person name="Klingelsmith K."/>
            <person name="Inskeep W.P."/>
            <person name="Fields M.W."/>
        </authorList>
    </citation>
    <scope>NUCLEOTIDE SEQUENCE</scope>
    <source>
        <strain evidence="2">WHS</strain>
    </source>
</reference>
<evidence type="ECO:0008006" key="4">
    <source>
        <dbReference type="Google" id="ProtNLM"/>
    </source>
</evidence>
<evidence type="ECO:0000313" key="3">
    <source>
        <dbReference type="Proteomes" id="UP000646659"/>
    </source>
</evidence>
<proteinExistence type="predicted"/>
<name>A0A842YP93_METTF</name>
<keyword evidence="1" id="KW-0812">Transmembrane</keyword>
<dbReference type="RefSeq" id="WP_192962532.1">
    <property type="nucleotide sequence ID" value="NZ_QKOF01000007.1"/>
</dbReference>
<protein>
    <recommendedName>
        <fullName evidence="4">Class III signal peptide-containing protein</fullName>
    </recommendedName>
</protein>
<dbReference type="AlphaFoldDB" id="A0A842YP93"/>
<comment type="caution">
    <text evidence="2">The sequence shown here is derived from an EMBL/GenBank/DDBJ whole genome shotgun (WGS) entry which is preliminary data.</text>
</comment>
<sequence length="146" mass="15776">MDSEGVVTADAITWLFFTVLIASVMVSIAGARLEGVYSDEKLLEMRILLDNVAEAVNLATAGGAGHEVVVELPERLNHTAGYRVFINSSGVYGWADGQRGFSSIYPVIVADAYGRTSGVHLEPGRRYSIRNTIRNNRTVIMVSGVS</sequence>
<dbReference type="OrthoDB" id="81250at2157"/>
<accession>A0A842YP93</accession>
<organism evidence="2 3">
    <name type="scientific">Methanothermobacter thermautotrophicus</name>
    <name type="common">Methanobacterium thermoformicicum</name>
    <dbReference type="NCBI Taxonomy" id="145262"/>
    <lineage>
        <taxon>Archaea</taxon>
        <taxon>Methanobacteriati</taxon>
        <taxon>Methanobacteriota</taxon>
        <taxon>Methanomada group</taxon>
        <taxon>Methanobacteria</taxon>
        <taxon>Methanobacteriales</taxon>
        <taxon>Methanobacteriaceae</taxon>
        <taxon>Methanothermobacter</taxon>
    </lineage>
</organism>
<dbReference type="EMBL" id="QKOF01000007">
    <property type="protein sequence ID" value="MBE2900828.1"/>
    <property type="molecule type" value="Genomic_DNA"/>
</dbReference>
<dbReference type="Proteomes" id="UP000646659">
    <property type="component" value="Unassembled WGS sequence"/>
</dbReference>
<keyword evidence="1" id="KW-0472">Membrane</keyword>
<evidence type="ECO:0000256" key="1">
    <source>
        <dbReference type="SAM" id="Phobius"/>
    </source>
</evidence>
<feature type="transmembrane region" description="Helical" evidence="1">
    <location>
        <begin position="12"/>
        <end position="31"/>
    </location>
</feature>
<keyword evidence="1" id="KW-1133">Transmembrane helix</keyword>
<gene>
    <name evidence="2" type="ORF">DNK57_08525</name>
</gene>
<evidence type="ECO:0000313" key="2">
    <source>
        <dbReference type="EMBL" id="MBE2900828.1"/>
    </source>
</evidence>